<keyword evidence="2" id="KW-0805">Transcription regulation</keyword>
<dbReference type="SUPFAM" id="SSF48498">
    <property type="entry name" value="Tetracyclin repressor-like, C-terminal domain"/>
    <property type="match status" value="1"/>
</dbReference>
<keyword evidence="4" id="KW-0804">Transcription</keyword>
<evidence type="ECO:0000313" key="8">
    <source>
        <dbReference type="Proteomes" id="UP000753724"/>
    </source>
</evidence>
<comment type="caution">
    <text evidence="7">The sequence shown here is derived from an EMBL/GenBank/DDBJ whole genome shotgun (WGS) entry which is preliminary data.</text>
</comment>
<feature type="domain" description="HTH tetR-type" evidence="5">
    <location>
        <begin position="22"/>
        <end position="58"/>
    </location>
</feature>
<evidence type="ECO:0000313" key="7">
    <source>
        <dbReference type="EMBL" id="NBC37409.1"/>
    </source>
</evidence>
<keyword evidence="3" id="KW-0238">DNA-binding</keyword>
<sequence length="200" mass="22474">MPRIVDHEQRRIEIAKVVSNLVVKGGAEAVTIRAVAEVCGYSTTIVCHYFRSKHEMLAYTQRRAWERGLSRIRKAARMGKDLPSCLDHALPNTSQRWQDWLCWLAFWGQSPSTEGVEAAWAESVATSHAVFVELIEAAQARGEFITAEDPGEIATEIQLAVNGIATLVAQVRSDWPADRQRAFLRKQLRRLGYRPATETA</sequence>
<dbReference type="InterPro" id="IPR036271">
    <property type="entry name" value="Tet_transcr_reg_TetR-rel_C_sf"/>
</dbReference>
<organism evidence="7 8">
    <name type="scientific">Novosphingobium ovatum</name>
    <dbReference type="NCBI Taxonomy" id="1908523"/>
    <lineage>
        <taxon>Bacteria</taxon>
        <taxon>Pseudomonadati</taxon>
        <taxon>Pseudomonadota</taxon>
        <taxon>Alphaproteobacteria</taxon>
        <taxon>Sphingomonadales</taxon>
        <taxon>Sphingomonadaceae</taxon>
        <taxon>Novosphingobium</taxon>
    </lineage>
</organism>
<evidence type="ECO:0000256" key="4">
    <source>
        <dbReference type="ARBA" id="ARBA00023163"/>
    </source>
</evidence>
<evidence type="ECO:0000259" key="5">
    <source>
        <dbReference type="Pfam" id="PF00440"/>
    </source>
</evidence>
<dbReference type="InterPro" id="IPR001647">
    <property type="entry name" value="HTH_TetR"/>
</dbReference>
<gene>
    <name evidence="7" type="ORF">GTZ99_12690</name>
</gene>
<protein>
    <submittedName>
        <fullName evidence="7">TetR family transcriptional regulator</fullName>
    </submittedName>
</protein>
<dbReference type="Gene3D" id="1.10.357.10">
    <property type="entry name" value="Tetracycline Repressor, domain 2"/>
    <property type="match status" value="1"/>
</dbReference>
<dbReference type="Proteomes" id="UP000753724">
    <property type="component" value="Unassembled WGS sequence"/>
</dbReference>
<feature type="domain" description="BetI-type transcriptional repressor C-terminal" evidence="6">
    <location>
        <begin position="84"/>
        <end position="191"/>
    </location>
</feature>
<keyword evidence="1" id="KW-0678">Repressor</keyword>
<reference evidence="8" key="1">
    <citation type="submission" date="2020-01" db="EMBL/GenBank/DDBJ databases">
        <title>Sphingomonas sp. strain CSW-10.</title>
        <authorList>
            <person name="Chen W.-M."/>
        </authorList>
    </citation>
    <scope>NUCLEOTIDE SEQUENCE [LARGE SCALE GENOMIC DNA]</scope>
    <source>
        <strain evidence="8">FSY-8</strain>
    </source>
</reference>
<dbReference type="InterPro" id="IPR009057">
    <property type="entry name" value="Homeodomain-like_sf"/>
</dbReference>
<dbReference type="Pfam" id="PF00440">
    <property type="entry name" value="TetR_N"/>
    <property type="match status" value="1"/>
</dbReference>
<dbReference type="InterPro" id="IPR039538">
    <property type="entry name" value="BetI_C"/>
</dbReference>
<evidence type="ECO:0000259" key="6">
    <source>
        <dbReference type="Pfam" id="PF13977"/>
    </source>
</evidence>
<evidence type="ECO:0000256" key="1">
    <source>
        <dbReference type="ARBA" id="ARBA00022491"/>
    </source>
</evidence>
<dbReference type="RefSeq" id="WP_161719461.1">
    <property type="nucleotide sequence ID" value="NZ_JAAAPO010000005.1"/>
</dbReference>
<accession>A0ABW9XFT4</accession>
<proteinExistence type="predicted"/>
<dbReference type="EMBL" id="JAAAPO010000005">
    <property type="protein sequence ID" value="NBC37409.1"/>
    <property type="molecule type" value="Genomic_DNA"/>
</dbReference>
<evidence type="ECO:0000256" key="2">
    <source>
        <dbReference type="ARBA" id="ARBA00023015"/>
    </source>
</evidence>
<dbReference type="Pfam" id="PF13977">
    <property type="entry name" value="TetR_C_6"/>
    <property type="match status" value="1"/>
</dbReference>
<name>A0ABW9XFT4_9SPHN</name>
<keyword evidence="8" id="KW-1185">Reference proteome</keyword>
<evidence type="ECO:0000256" key="3">
    <source>
        <dbReference type="ARBA" id="ARBA00023125"/>
    </source>
</evidence>
<dbReference type="SUPFAM" id="SSF46689">
    <property type="entry name" value="Homeodomain-like"/>
    <property type="match status" value="1"/>
</dbReference>